<dbReference type="GO" id="GO:0006862">
    <property type="term" value="P:nucleotide transport"/>
    <property type="evidence" value="ECO:0007669"/>
    <property type="project" value="InterPro"/>
</dbReference>
<keyword evidence="7 8" id="KW-0472">Membrane</keyword>
<sequence length="326" mass="36387">MSINNDNSAENKKPKVLETPSVQKAFFYNTTIDQVSAGILAAFTSTSILHPLDLIKIRLQVEAQSSGSIWGRSLRALNSAMIGIDPVKTDVKPTFKNRLVNFKKLYVGLSPNIAGNCISWGMYFGWYNWIKGQMSTNPFFNSNTNTQNLYKNNQQGVSFLSAKHHLFASSMAGILTQLVANPVWIVKVRMCQPEIPGKSQIKYSGVIDGLIKIAQKEGLRGYYKGLSAGIIGVSHGALQFMAYEEMKKYLALKKYNKSENNTFGTLEYLLMSVSSKLFASVVTYPYQGFQGFYKGLAPNIIRVLPGTMITFLVYEKASLYFRTHSN</sequence>
<keyword evidence="11" id="KW-1185">Reference proteome</keyword>
<dbReference type="OrthoDB" id="428293at2759"/>
<evidence type="ECO:0000313" key="10">
    <source>
        <dbReference type="EMBL" id="PVU89579.1"/>
    </source>
</evidence>
<dbReference type="PROSITE" id="PS50920">
    <property type="entry name" value="SOLCAR"/>
    <property type="match status" value="2"/>
</dbReference>
<dbReference type="Proteomes" id="UP000245383">
    <property type="component" value="Unassembled WGS sequence"/>
</dbReference>
<organism evidence="10 11">
    <name type="scientific">Smittium simulii</name>
    <dbReference type="NCBI Taxonomy" id="133385"/>
    <lineage>
        <taxon>Eukaryota</taxon>
        <taxon>Fungi</taxon>
        <taxon>Fungi incertae sedis</taxon>
        <taxon>Zoopagomycota</taxon>
        <taxon>Kickxellomycotina</taxon>
        <taxon>Harpellomycetes</taxon>
        <taxon>Harpellales</taxon>
        <taxon>Legeriomycetaceae</taxon>
        <taxon>Smittium</taxon>
    </lineage>
</organism>
<dbReference type="GO" id="GO:0016020">
    <property type="term" value="C:membrane"/>
    <property type="evidence" value="ECO:0007669"/>
    <property type="project" value="UniProtKB-SubCell"/>
</dbReference>
<protein>
    <submittedName>
        <fullName evidence="10">Uncharacterized protein</fullName>
    </submittedName>
</protein>
<dbReference type="InterPro" id="IPR023395">
    <property type="entry name" value="MCP_dom_sf"/>
</dbReference>
<comment type="subcellular location">
    <subcellularLocation>
        <location evidence="1">Membrane</location>
        <topology evidence="1">Multi-pass membrane protein</topology>
    </subcellularLocation>
</comment>
<evidence type="ECO:0000256" key="3">
    <source>
        <dbReference type="ARBA" id="ARBA00022448"/>
    </source>
</evidence>
<evidence type="ECO:0000313" key="11">
    <source>
        <dbReference type="Proteomes" id="UP000245383"/>
    </source>
</evidence>
<reference evidence="10 11" key="1">
    <citation type="journal article" date="2018" name="MBio">
        <title>Comparative Genomics Reveals the Core Gene Toolbox for the Fungus-Insect Symbiosis.</title>
        <authorList>
            <person name="Wang Y."/>
            <person name="Stata M."/>
            <person name="Wang W."/>
            <person name="Stajich J.E."/>
            <person name="White M.M."/>
            <person name="Moncalvo J.M."/>
        </authorList>
    </citation>
    <scope>NUCLEOTIDE SEQUENCE [LARGE SCALE GENOMIC DNA]</scope>
    <source>
        <strain evidence="10 11">SWE-8-4</strain>
    </source>
</reference>
<evidence type="ECO:0000256" key="5">
    <source>
        <dbReference type="ARBA" id="ARBA00022737"/>
    </source>
</evidence>
<evidence type="ECO:0000256" key="2">
    <source>
        <dbReference type="ARBA" id="ARBA00006375"/>
    </source>
</evidence>
<dbReference type="Pfam" id="PF00153">
    <property type="entry name" value="Mito_carr"/>
    <property type="match status" value="3"/>
</dbReference>
<comment type="similarity">
    <text evidence="2 9">Belongs to the mitochondrial carrier (TC 2.A.29) family.</text>
</comment>
<evidence type="ECO:0000256" key="1">
    <source>
        <dbReference type="ARBA" id="ARBA00004141"/>
    </source>
</evidence>
<evidence type="ECO:0000256" key="9">
    <source>
        <dbReference type="RuleBase" id="RU000488"/>
    </source>
</evidence>
<dbReference type="SUPFAM" id="SSF103506">
    <property type="entry name" value="Mitochondrial carrier"/>
    <property type="match status" value="1"/>
</dbReference>
<dbReference type="InterPro" id="IPR044712">
    <property type="entry name" value="SLC25A32-like"/>
</dbReference>
<dbReference type="EMBL" id="MBFR01000307">
    <property type="protein sequence ID" value="PVU89579.1"/>
    <property type="molecule type" value="Genomic_DNA"/>
</dbReference>
<accession>A0A2T9YB89</accession>
<comment type="caution">
    <text evidence="10">The sequence shown here is derived from an EMBL/GenBank/DDBJ whole genome shotgun (WGS) entry which is preliminary data.</text>
</comment>
<keyword evidence="6" id="KW-1133">Transmembrane helix</keyword>
<feature type="repeat" description="Solcar" evidence="8">
    <location>
        <begin position="29"/>
        <end position="133"/>
    </location>
</feature>
<dbReference type="GO" id="GO:0055085">
    <property type="term" value="P:transmembrane transport"/>
    <property type="evidence" value="ECO:0007669"/>
    <property type="project" value="InterPro"/>
</dbReference>
<evidence type="ECO:0000256" key="8">
    <source>
        <dbReference type="PROSITE-ProRule" id="PRU00282"/>
    </source>
</evidence>
<keyword evidence="5" id="KW-0677">Repeat</keyword>
<evidence type="ECO:0000256" key="6">
    <source>
        <dbReference type="ARBA" id="ARBA00022989"/>
    </source>
</evidence>
<evidence type="ECO:0000256" key="4">
    <source>
        <dbReference type="ARBA" id="ARBA00022692"/>
    </source>
</evidence>
<keyword evidence="3 9" id="KW-0813">Transport</keyword>
<dbReference type="Gene3D" id="1.50.40.10">
    <property type="entry name" value="Mitochondrial carrier domain"/>
    <property type="match status" value="1"/>
</dbReference>
<dbReference type="STRING" id="133385.A0A2T9YB89"/>
<dbReference type="InterPro" id="IPR018108">
    <property type="entry name" value="MCP_transmembrane"/>
</dbReference>
<evidence type="ECO:0000256" key="7">
    <source>
        <dbReference type="ARBA" id="ARBA00023136"/>
    </source>
</evidence>
<gene>
    <name evidence="10" type="ORF">BB561_005281</name>
</gene>
<name>A0A2T9YB89_9FUNG</name>
<keyword evidence="4 8" id="KW-0812">Transmembrane</keyword>
<proteinExistence type="inferred from homology"/>
<feature type="repeat" description="Solcar" evidence="8">
    <location>
        <begin position="160"/>
        <end position="249"/>
    </location>
</feature>
<dbReference type="PANTHER" id="PTHR45683">
    <property type="entry name" value="MITOCHONDRIAL NICOTINAMIDE ADENINE DINUCLEOTIDE TRANSPORTER 1-RELATED-RELATED"/>
    <property type="match status" value="1"/>
</dbReference>
<dbReference type="AlphaFoldDB" id="A0A2T9YB89"/>